<organism evidence="1">
    <name type="scientific">Rhizophora mucronata</name>
    <name type="common">Asiatic mangrove</name>
    <dbReference type="NCBI Taxonomy" id="61149"/>
    <lineage>
        <taxon>Eukaryota</taxon>
        <taxon>Viridiplantae</taxon>
        <taxon>Streptophyta</taxon>
        <taxon>Embryophyta</taxon>
        <taxon>Tracheophyta</taxon>
        <taxon>Spermatophyta</taxon>
        <taxon>Magnoliopsida</taxon>
        <taxon>eudicotyledons</taxon>
        <taxon>Gunneridae</taxon>
        <taxon>Pentapetalae</taxon>
        <taxon>rosids</taxon>
        <taxon>fabids</taxon>
        <taxon>Malpighiales</taxon>
        <taxon>Rhizophoraceae</taxon>
        <taxon>Rhizophora</taxon>
    </lineage>
</organism>
<accession>A0A2P2LP04</accession>
<evidence type="ECO:0000313" key="1">
    <source>
        <dbReference type="EMBL" id="MBX19689.1"/>
    </source>
</evidence>
<dbReference type="EMBL" id="GGEC01039205">
    <property type="protein sequence ID" value="MBX19689.1"/>
    <property type="molecule type" value="Transcribed_RNA"/>
</dbReference>
<name>A0A2P2LP04_RHIMU</name>
<sequence length="52" mass="6229">MLFNCRKLNNCMELLLSSLWGKLKGIVWGWVIFSDRRKLFLEDHSFKQIKSV</sequence>
<reference evidence="1" key="1">
    <citation type="submission" date="2018-02" db="EMBL/GenBank/DDBJ databases">
        <title>Rhizophora mucronata_Transcriptome.</title>
        <authorList>
            <person name="Meera S.P."/>
            <person name="Sreeshan A."/>
            <person name="Augustine A."/>
        </authorList>
    </citation>
    <scope>NUCLEOTIDE SEQUENCE</scope>
    <source>
        <tissue evidence="1">Leaf</tissue>
    </source>
</reference>
<dbReference type="AlphaFoldDB" id="A0A2P2LP04"/>
<proteinExistence type="predicted"/>
<protein>
    <submittedName>
        <fullName evidence="1">Uncharacterized protein</fullName>
    </submittedName>
</protein>